<evidence type="ECO:0000313" key="3">
    <source>
        <dbReference type="EMBL" id="EYE95224.1"/>
    </source>
</evidence>
<gene>
    <name evidence="3" type="ORF">EURHEDRAFT_523385</name>
</gene>
<dbReference type="EMBL" id="KK088423">
    <property type="protein sequence ID" value="EYE95224.1"/>
    <property type="molecule type" value="Genomic_DNA"/>
</dbReference>
<dbReference type="AlphaFoldDB" id="A0A017SF10"/>
<evidence type="ECO:0000256" key="1">
    <source>
        <dbReference type="SAM" id="MobiDB-lite"/>
    </source>
</evidence>
<protein>
    <recommendedName>
        <fullName evidence="5">LDB19 N-terminal domain-containing protein</fullName>
    </recommendedName>
</protein>
<sequence length="479" mass="53266">MLWILSIEAVSAIPLPTCAYIVRSHGVIPRQISTPQGHRLHERLEKLHAMEVQEVQLTAPQTHCIFLGPHDESYSSPLSGSVEIIIASSNIDSSGYPKLSVRLTRTVAFEHRCAAAAPRRSSGLFRCLRRRRAIQAQPTPIRGQSASASIETITRCDLWHAQHHVEHHQDRGTTNLKLNFGIPVPFDITPTTETALGTVSYMITATSTSTTGTTATATRPVQILRRAIPGHARTIQHVRTFRDDRVRVFLDLTPKESPGPGNKASYTARLCAKQTITEGPRTAQMRHVVIKELKWRVEETAKALSTLSHHETQGPIYRKEQCVRQLCHGRMTGRWSATGGRPKTEATDDMIQISFDVSIPTSADAVEVLEMSAIDTKRACLHQGPCECPSRTHPDEEKAAMIASHQLKLDIIAGEDIIDQETGRLVDRKPLWKSFGAFFPMPVYEFMSSQEVPNAVFPANDTPPMYDDASNPPNYDVLR</sequence>
<feature type="chain" id="PRO_5001499422" description="LDB19 N-terminal domain-containing protein" evidence="2">
    <location>
        <begin position="20"/>
        <end position="479"/>
    </location>
</feature>
<keyword evidence="4" id="KW-1185">Reference proteome</keyword>
<dbReference type="STRING" id="1388766.A0A017SF10"/>
<proteinExistence type="predicted"/>
<accession>A0A017SF10</accession>
<dbReference type="GeneID" id="63702017"/>
<feature type="signal peptide" evidence="2">
    <location>
        <begin position="1"/>
        <end position="19"/>
    </location>
</feature>
<reference evidence="4" key="1">
    <citation type="journal article" date="2014" name="Nat. Commun.">
        <title>Genomic adaptations of the halophilic Dead Sea filamentous fungus Eurotium rubrum.</title>
        <authorList>
            <person name="Kis-Papo T."/>
            <person name="Weig A.R."/>
            <person name="Riley R."/>
            <person name="Persoh D."/>
            <person name="Salamov A."/>
            <person name="Sun H."/>
            <person name="Lipzen A."/>
            <person name="Wasser S.P."/>
            <person name="Rambold G."/>
            <person name="Grigoriev I.V."/>
            <person name="Nevo E."/>
        </authorList>
    </citation>
    <scope>NUCLEOTIDE SEQUENCE [LARGE SCALE GENOMIC DNA]</scope>
    <source>
        <strain evidence="4">CBS 135680</strain>
    </source>
</reference>
<dbReference type="HOGENOM" id="CLU_611070_0_0_1"/>
<keyword evidence="2" id="KW-0732">Signal</keyword>
<dbReference type="OrthoDB" id="3922101at2759"/>
<evidence type="ECO:0008006" key="5">
    <source>
        <dbReference type="Google" id="ProtNLM"/>
    </source>
</evidence>
<evidence type="ECO:0000256" key="2">
    <source>
        <dbReference type="SAM" id="SignalP"/>
    </source>
</evidence>
<evidence type="ECO:0000313" key="4">
    <source>
        <dbReference type="Proteomes" id="UP000019804"/>
    </source>
</evidence>
<organism evidence="3 4">
    <name type="scientific">Aspergillus ruber (strain CBS 135680)</name>
    <dbReference type="NCBI Taxonomy" id="1388766"/>
    <lineage>
        <taxon>Eukaryota</taxon>
        <taxon>Fungi</taxon>
        <taxon>Dikarya</taxon>
        <taxon>Ascomycota</taxon>
        <taxon>Pezizomycotina</taxon>
        <taxon>Eurotiomycetes</taxon>
        <taxon>Eurotiomycetidae</taxon>
        <taxon>Eurotiales</taxon>
        <taxon>Aspergillaceae</taxon>
        <taxon>Aspergillus</taxon>
        <taxon>Aspergillus subgen. Aspergillus</taxon>
    </lineage>
</organism>
<name>A0A017SF10_ASPRC</name>
<dbReference type="Proteomes" id="UP000019804">
    <property type="component" value="Unassembled WGS sequence"/>
</dbReference>
<dbReference type="RefSeq" id="XP_040638912.1">
    <property type="nucleotide sequence ID" value="XM_040786893.1"/>
</dbReference>
<feature type="region of interest" description="Disordered" evidence="1">
    <location>
        <begin position="458"/>
        <end position="479"/>
    </location>
</feature>